<evidence type="ECO:0000259" key="4">
    <source>
        <dbReference type="Pfam" id="PF08241"/>
    </source>
</evidence>
<dbReference type="PANTHER" id="PTHR43464:SF19">
    <property type="entry name" value="UBIQUINONE BIOSYNTHESIS O-METHYLTRANSFERASE, MITOCHONDRIAL"/>
    <property type="match status" value="1"/>
</dbReference>
<dbReference type="Pfam" id="PF08241">
    <property type="entry name" value="Methyltransf_11"/>
    <property type="match status" value="1"/>
</dbReference>
<dbReference type="InterPro" id="IPR029063">
    <property type="entry name" value="SAM-dependent_MTases_sf"/>
</dbReference>
<dbReference type="Proteomes" id="UP000273001">
    <property type="component" value="Chromosome"/>
</dbReference>
<reference evidence="5 6" key="1">
    <citation type="submission" date="2018-09" db="EMBL/GenBank/DDBJ databases">
        <authorList>
            <person name="Li J."/>
        </authorList>
    </citation>
    <scope>NUCLEOTIDE SEQUENCE [LARGE SCALE GENOMIC DNA]</scope>
    <source>
        <strain evidence="5 6">2129</strain>
    </source>
</reference>
<evidence type="ECO:0000313" key="6">
    <source>
        <dbReference type="Proteomes" id="UP000273001"/>
    </source>
</evidence>
<dbReference type="EMBL" id="CP032514">
    <property type="protein sequence ID" value="AYD90604.1"/>
    <property type="molecule type" value="Genomic_DNA"/>
</dbReference>
<evidence type="ECO:0000313" key="5">
    <source>
        <dbReference type="EMBL" id="AYD90604.1"/>
    </source>
</evidence>
<sequence>MAGDGYVVQDAVGRPLEPHLEHDFYTALRYARHTQHEVGLRYWKHSARVLDVGCQLGALGQVLADTPHDYTGLDMDSSVLASAQASLPAAHFLQGDVESPSVTRNGTYDVVVCSLVIGLLKNWRQAYLNMIRLTKQNGHLFLVDLLRNPWHRPPGDHSVLPYIQEQVARSLTWQEVEELAHAARSWAGNRNVRLRRLLDDGTRLAPDASHCAQPDRDGLSVFELWLHPGNQLPTERDGA</sequence>
<protein>
    <submittedName>
        <fullName evidence="5">Class I SAM-dependent methyltransferase</fullName>
    </submittedName>
</protein>
<keyword evidence="2" id="KW-0808">Transferase</keyword>
<dbReference type="CDD" id="cd02440">
    <property type="entry name" value="AdoMet_MTases"/>
    <property type="match status" value="1"/>
</dbReference>
<dbReference type="GO" id="GO:0008168">
    <property type="term" value="F:methyltransferase activity"/>
    <property type="evidence" value="ECO:0007669"/>
    <property type="project" value="UniProtKB-KW"/>
</dbReference>
<gene>
    <name evidence="5" type="ORF">D5R93_12440</name>
</gene>
<dbReference type="InterPro" id="IPR013216">
    <property type="entry name" value="Methyltransf_11"/>
</dbReference>
<keyword evidence="6" id="KW-1185">Reference proteome</keyword>
<name>A0ABM6Z5H4_9ACTO</name>
<dbReference type="Gene3D" id="3.40.50.150">
    <property type="entry name" value="Vaccinia Virus protein VP39"/>
    <property type="match status" value="1"/>
</dbReference>
<organism evidence="5 6">
    <name type="scientific">Actinomyces lilanjuaniae</name>
    <dbReference type="NCBI Taxonomy" id="2321394"/>
    <lineage>
        <taxon>Bacteria</taxon>
        <taxon>Bacillati</taxon>
        <taxon>Actinomycetota</taxon>
        <taxon>Actinomycetes</taxon>
        <taxon>Actinomycetales</taxon>
        <taxon>Actinomycetaceae</taxon>
        <taxon>Actinomyces</taxon>
    </lineage>
</organism>
<evidence type="ECO:0000256" key="2">
    <source>
        <dbReference type="ARBA" id="ARBA00022679"/>
    </source>
</evidence>
<keyword evidence="1 5" id="KW-0489">Methyltransferase</keyword>
<accession>A0ABM6Z5H4</accession>
<dbReference type="PANTHER" id="PTHR43464">
    <property type="entry name" value="METHYLTRANSFERASE"/>
    <property type="match status" value="1"/>
</dbReference>
<dbReference type="GO" id="GO:0032259">
    <property type="term" value="P:methylation"/>
    <property type="evidence" value="ECO:0007669"/>
    <property type="project" value="UniProtKB-KW"/>
</dbReference>
<evidence type="ECO:0000256" key="1">
    <source>
        <dbReference type="ARBA" id="ARBA00022603"/>
    </source>
</evidence>
<feature type="domain" description="Methyltransferase type 11" evidence="4">
    <location>
        <begin position="50"/>
        <end position="142"/>
    </location>
</feature>
<evidence type="ECO:0000256" key="3">
    <source>
        <dbReference type="ARBA" id="ARBA00022691"/>
    </source>
</evidence>
<proteinExistence type="predicted"/>
<dbReference type="SUPFAM" id="SSF53335">
    <property type="entry name" value="S-adenosyl-L-methionine-dependent methyltransferases"/>
    <property type="match status" value="1"/>
</dbReference>
<keyword evidence="3" id="KW-0949">S-adenosyl-L-methionine</keyword>